<evidence type="ECO:0000313" key="1">
    <source>
        <dbReference type="EMBL" id="KAJ8668517.1"/>
    </source>
</evidence>
<proteinExistence type="predicted"/>
<sequence>MATRRSKKKSRTSVFNRIVIIVLCLALLLINLFIGINFWTCKQIDKNTDGHYGAGIGGMDESIICYKPECIKTASRILSNIDFSIDPCDNFYKFVCNGFLNNTVIPDGQQGVSAIKPMIGEMLLELKLLLQQEANANDTIYMNLTRMYYQSCMNTYVIDEKGLQPLMITLENLGGWPLLLEKWNESSFDWKESMYRNRRLGHSTDHFLSLNVAPHPVNSSQFIISIEGAKKSDILQSQSNPSDNEQADAHLEYMIEIAKLLGGIGDTVTKDLNETLSFERSLYNISAPESEMKYKSTDILYDLRTIRELSEKHPSIPWLEYINTLLAPVASVTEDDFVSIAHPNIKQFEELIEKTPKRVQANYALWRVVYDAVDYLTYEIRSKKLIASLRAQSPVRQEDRWEKCTKEVTNSISLAVGALYSKKSKNRISKEMLTEMFFNLRQEMEEMIRNANWMDKITREAALEKINSMRNYISYPDEVMDEARIEDLYKTLELSPDSYLQNKLNCSRFLTDTSYGLLKKPVEGNEWLHIGFLTSANAHYFPALNQMIVSAGILLGVMFNADRPRYMNYGSTGYMIGHEITHGFDTSGSQYGPHGGVINWWQNDTRAKFKDRVQCVIDQYGNYTHELLKSPVNGEFTQGENVADNGGIKAAYRAYEKWTKTNGAEPMLPGLNYSPQQMFWISSASFFCVAKDVWGVLIDLMESRHSPAEFRIRGSLSNMPEFARDFQCPKGSKMNPENRCSVW</sequence>
<name>A0ACC2NE07_9HYME</name>
<reference evidence="1" key="1">
    <citation type="submission" date="2023-04" db="EMBL/GenBank/DDBJ databases">
        <title>A chromosome-level genome assembly of the parasitoid wasp Eretmocerus hayati.</title>
        <authorList>
            <person name="Zhong Y."/>
            <person name="Liu S."/>
            <person name="Liu Y."/>
        </authorList>
    </citation>
    <scope>NUCLEOTIDE SEQUENCE</scope>
    <source>
        <strain evidence="1">ZJU_SS_LIU_2023</strain>
    </source>
</reference>
<dbReference type="Proteomes" id="UP001239111">
    <property type="component" value="Chromosome 4"/>
</dbReference>
<dbReference type="EMBL" id="CM056744">
    <property type="protein sequence ID" value="KAJ8668517.1"/>
    <property type="molecule type" value="Genomic_DNA"/>
</dbReference>
<gene>
    <name evidence="1" type="ORF">QAD02_010180</name>
</gene>
<comment type="caution">
    <text evidence="1">The sequence shown here is derived from an EMBL/GenBank/DDBJ whole genome shotgun (WGS) entry which is preliminary data.</text>
</comment>
<evidence type="ECO:0000313" key="2">
    <source>
        <dbReference type="Proteomes" id="UP001239111"/>
    </source>
</evidence>
<organism evidence="1 2">
    <name type="scientific">Eretmocerus hayati</name>
    <dbReference type="NCBI Taxonomy" id="131215"/>
    <lineage>
        <taxon>Eukaryota</taxon>
        <taxon>Metazoa</taxon>
        <taxon>Ecdysozoa</taxon>
        <taxon>Arthropoda</taxon>
        <taxon>Hexapoda</taxon>
        <taxon>Insecta</taxon>
        <taxon>Pterygota</taxon>
        <taxon>Neoptera</taxon>
        <taxon>Endopterygota</taxon>
        <taxon>Hymenoptera</taxon>
        <taxon>Apocrita</taxon>
        <taxon>Proctotrupomorpha</taxon>
        <taxon>Chalcidoidea</taxon>
        <taxon>Aphelinidae</taxon>
        <taxon>Aphelininae</taxon>
        <taxon>Eretmocerus</taxon>
    </lineage>
</organism>
<accession>A0ACC2NE07</accession>
<protein>
    <submittedName>
        <fullName evidence="1">Uncharacterized protein</fullName>
    </submittedName>
</protein>
<keyword evidence="2" id="KW-1185">Reference proteome</keyword>